<gene>
    <name evidence="2" type="ORF">GCM10009710_05320</name>
</gene>
<feature type="domain" description="Cobalamin-independent methionine synthase MetE C-terminal/archaeal" evidence="1">
    <location>
        <begin position="115"/>
        <end position="316"/>
    </location>
</feature>
<evidence type="ECO:0000313" key="2">
    <source>
        <dbReference type="EMBL" id="GAA1727597.1"/>
    </source>
</evidence>
<accession>A0ABP4VLD0</accession>
<dbReference type="Pfam" id="PF01717">
    <property type="entry name" value="Meth_synt_2"/>
    <property type="match status" value="1"/>
</dbReference>
<dbReference type="RefSeq" id="WP_344197446.1">
    <property type="nucleotide sequence ID" value="NZ_BAAAME010000002.1"/>
</dbReference>
<organism evidence="2 3">
    <name type="scientific">Aeromicrobium alkaliterrae</name>
    <dbReference type="NCBI Taxonomy" id="302168"/>
    <lineage>
        <taxon>Bacteria</taxon>
        <taxon>Bacillati</taxon>
        <taxon>Actinomycetota</taxon>
        <taxon>Actinomycetes</taxon>
        <taxon>Propionibacteriales</taxon>
        <taxon>Nocardioidaceae</taxon>
        <taxon>Aeromicrobium</taxon>
    </lineage>
</organism>
<evidence type="ECO:0000259" key="1">
    <source>
        <dbReference type="Pfam" id="PF01717"/>
    </source>
</evidence>
<proteinExistence type="predicted"/>
<comment type="caution">
    <text evidence="2">The sequence shown here is derived from an EMBL/GenBank/DDBJ whole genome shotgun (WGS) entry which is preliminary data.</text>
</comment>
<sequence>MRATGVGSVPGEDFREWAKVSLGQVDLPFVPELPERGVHAQMIGRSLAMLEGLDADLQPAGWRVGVGTGRDHRRARSLLAQDLDALEELGQEHEGPLKQQVAGPWTLAATTELARGEKVLADHGARRDLAESLAAGLAAQVHDLRRRFPRSEIVVQVDEPSLPAVLDAGIPTASGFGRHRTVHPPEADAHLRLVTDAIRAAGAKPVVHVCASDVPVALLRGAGFAAVGFDLALARPADAWAEAFEAGTELWIGAVPSTDPSPVPTSSVLIGRVDSFLARLGFDEERADPQVVVSPSCGLAGATAAWARQALALTANVGARH</sequence>
<dbReference type="InterPro" id="IPR002629">
    <property type="entry name" value="Met_Synth_C/arc"/>
</dbReference>
<name>A0ABP4VLD0_9ACTN</name>
<dbReference type="InterPro" id="IPR038071">
    <property type="entry name" value="UROD/MetE-like_sf"/>
</dbReference>
<dbReference type="Gene3D" id="3.20.20.210">
    <property type="match status" value="1"/>
</dbReference>
<reference evidence="3" key="1">
    <citation type="journal article" date="2019" name="Int. J. Syst. Evol. Microbiol.">
        <title>The Global Catalogue of Microorganisms (GCM) 10K type strain sequencing project: providing services to taxonomists for standard genome sequencing and annotation.</title>
        <authorList>
            <consortium name="The Broad Institute Genomics Platform"/>
            <consortium name="The Broad Institute Genome Sequencing Center for Infectious Disease"/>
            <person name="Wu L."/>
            <person name="Ma J."/>
        </authorList>
    </citation>
    <scope>NUCLEOTIDE SEQUENCE [LARGE SCALE GENOMIC DNA]</scope>
    <source>
        <strain evidence="3">JCM 13518</strain>
    </source>
</reference>
<protein>
    <submittedName>
        <fullName evidence="2">Methionine synthase</fullName>
    </submittedName>
</protein>
<dbReference type="SUPFAM" id="SSF51726">
    <property type="entry name" value="UROD/MetE-like"/>
    <property type="match status" value="1"/>
</dbReference>
<evidence type="ECO:0000313" key="3">
    <source>
        <dbReference type="Proteomes" id="UP001501057"/>
    </source>
</evidence>
<keyword evidence="3" id="KW-1185">Reference proteome</keyword>
<dbReference type="Proteomes" id="UP001501057">
    <property type="component" value="Unassembled WGS sequence"/>
</dbReference>
<dbReference type="EMBL" id="BAAAME010000002">
    <property type="protein sequence ID" value="GAA1727597.1"/>
    <property type="molecule type" value="Genomic_DNA"/>
</dbReference>